<dbReference type="EMBL" id="CP060138">
    <property type="protein sequence ID" value="QQV74592.1"/>
    <property type="molecule type" value="Genomic_DNA"/>
</dbReference>
<proteinExistence type="predicted"/>
<name>A0A9E6SQ11_9RICK</name>
<protein>
    <submittedName>
        <fullName evidence="1">Uncharacterized protein</fullName>
    </submittedName>
</protein>
<evidence type="ECO:0000313" key="2">
    <source>
        <dbReference type="Proteomes" id="UP000595296"/>
    </source>
</evidence>
<reference evidence="1 2" key="1">
    <citation type="journal article" date="2021" name="Int. J. Syst. Evol. Microbiol.">
        <title>Characterization of a novel transitional group Rickettsia species (Rickettsia tillamookensis sp. nov.) from the western black-legged tick, Ixodes pacificus.</title>
        <authorList>
            <person name="Gauthier D.T."/>
            <person name="Karpathy S.E."/>
            <person name="Grizzard S.L."/>
            <person name="Batra D."/>
            <person name="Rowe L.A."/>
            <person name="Paddock C.D."/>
        </authorList>
    </citation>
    <scope>NUCLEOTIDE SEQUENCE [LARGE SCALE GENOMIC DNA]</scope>
    <source>
        <strain evidence="1 2">Tillamook 23</strain>
    </source>
</reference>
<dbReference type="Proteomes" id="UP000595296">
    <property type="component" value="Chromosome"/>
</dbReference>
<organism evidence="1 2">
    <name type="scientific">Rickettsia tillamookensis</name>
    <dbReference type="NCBI Taxonomy" id="2761623"/>
    <lineage>
        <taxon>Bacteria</taxon>
        <taxon>Pseudomonadati</taxon>
        <taxon>Pseudomonadota</taxon>
        <taxon>Alphaproteobacteria</taxon>
        <taxon>Rickettsiales</taxon>
        <taxon>Rickettsiaceae</taxon>
        <taxon>Rickettsieae</taxon>
        <taxon>Rickettsia</taxon>
        <taxon>spotted fever group</taxon>
    </lineage>
</organism>
<keyword evidence="2" id="KW-1185">Reference proteome</keyword>
<sequence length="53" mass="6197">MTFSIFIRTTSFIYKSDNTAILIAIKLFYLKIYQDMFIIVSNINLVIKLCSVK</sequence>
<evidence type="ECO:0000313" key="1">
    <source>
        <dbReference type="EMBL" id="QQV74592.1"/>
    </source>
</evidence>
<accession>A0A9E6SQ11</accession>
<gene>
    <name evidence="1" type="ORF">H6P87_00127</name>
</gene>